<keyword evidence="2" id="KW-0223">Dioxygenase</keyword>
<dbReference type="SUPFAM" id="SSF54593">
    <property type="entry name" value="Glyoxalase/Bleomycin resistance protein/Dihydroxybiphenyl dioxygenase"/>
    <property type="match status" value="1"/>
</dbReference>
<reference evidence="2 3" key="1">
    <citation type="submission" date="2018-06" db="EMBL/GenBank/DDBJ databases">
        <title>Genomic Encyclopedia of Archaeal and Bacterial Type Strains, Phase II (KMG-II): from individual species to whole genera.</title>
        <authorList>
            <person name="Goeker M."/>
        </authorList>
    </citation>
    <scope>NUCLEOTIDE SEQUENCE [LARGE SCALE GENOMIC DNA]</scope>
    <source>
        <strain evidence="2 3">DSM 24525</strain>
    </source>
</reference>
<accession>A0A2W7HUC6</accession>
<dbReference type="CDD" id="cd06587">
    <property type="entry name" value="VOC"/>
    <property type="match status" value="1"/>
</dbReference>
<dbReference type="PROSITE" id="PS51819">
    <property type="entry name" value="VOC"/>
    <property type="match status" value="1"/>
</dbReference>
<dbReference type="Gene3D" id="3.10.180.10">
    <property type="entry name" value="2,3-Dihydroxybiphenyl 1,2-Dioxygenase, domain 1"/>
    <property type="match status" value="1"/>
</dbReference>
<proteinExistence type="predicted"/>
<dbReference type="InterPro" id="IPR004360">
    <property type="entry name" value="Glyas_Fos-R_dOase_dom"/>
</dbReference>
<name>A0A2W7HUC6_9PROT</name>
<keyword evidence="2" id="KW-0560">Oxidoreductase</keyword>
<organism evidence="2 3">
    <name type="scientific">Humitalea rosea</name>
    <dbReference type="NCBI Taxonomy" id="990373"/>
    <lineage>
        <taxon>Bacteria</taxon>
        <taxon>Pseudomonadati</taxon>
        <taxon>Pseudomonadota</taxon>
        <taxon>Alphaproteobacteria</taxon>
        <taxon>Acetobacterales</taxon>
        <taxon>Roseomonadaceae</taxon>
        <taxon>Humitalea</taxon>
    </lineage>
</organism>
<comment type="caution">
    <text evidence="2">The sequence shown here is derived from an EMBL/GenBank/DDBJ whole genome shotgun (WGS) entry which is preliminary data.</text>
</comment>
<dbReference type="Pfam" id="PF00903">
    <property type="entry name" value="Glyoxalase"/>
    <property type="match status" value="1"/>
</dbReference>
<dbReference type="InterPro" id="IPR029068">
    <property type="entry name" value="Glyas_Bleomycin-R_OHBP_Dase"/>
</dbReference>
<gene>
    <name evidence="2" type="ORF">C8P66_1458</name>
</gene>
<evidence type="ECO:0000313" key="2">
    <source>
        <dbReference type="EMBL" id="PZW37610.1"/>
    </source>
</evidence>
<dbReference type="RefSeq" id="WP_111400557.1">
    <property type="nucleotide sequence ID" value="NZ_QKYU01000045.1"/>
</dbReference>
<dbReference type="AlphaFoldDB" id="A0A2W7HUC6"/>
<evidence type="ECO:0000259" key="1">
    <source>
        <dbReference type="PROSITE" id="PS51819"/>
    </source>
</evidence>
<evidence type="ECO:0000313" key="3">
    <source>
        <dbReference type="Proteomes" id="UP000249688"/>
    </source>
</evidence>
<dbReference type="OrthoDB" id="9812656at2"/>
<dbReference type="Proteomes" id="UP000249688">
    <property type="component" value="Unassembled WGS sequence"/>
</dbReference>
<dbReference type="GO" id="GO:0051213">
    <property type="term" value="F:dioxygenase activity"/>
    <property type="evidence" value="ECO:0007669"/>
    <property type="project" value="UniProtKB-KW"/>
</dbReference>
<feature type="domain" description="VOC" evidence="1">
    <location>
        <begin position="5"/>
        <end position="119"/>
    </location>
</feature>
<protein>
    <submittedName>
        <fullName evidence="2">Glyoxalase/bleomycin resistance protein/dioxygenase superfamily protein</fullName>
    </submittedName>
</protein>
<keyword evidence="3" id="KW-1185">Reference proteome</keyword>
<sequence>MTRGRFEQQIVWMYSDDLARHAAFYEEVMGLPLIADQGACRIFRVSPDGCLGLCDTAGRPRGTDGFLFTFLVADLAATRADLAARGVRFETPPGGAGGPGVHSHFFRDPQGYWLEIQALADLG</sequence>
<dbReference type="EMBL" id="QKYU01000045">
    <property type="protein sequence ID" value="PZW37610.1"/>
    <property type="molecule type" value="Genomic_DNA"/>
</dbReference>
<dbReference type="InterPro" id="IPR037523">
    <property type="entry name" value="VOC_core"/>
</dbReference>